<evidence type="ECO:0000259" key="3">
    <source>
        <dbReference type="Pfam" id="PF00144"/>
    </source>
</evidence>
<dbReference type="InterPro" id="IPR001466">
    <property type="entry name" value="Beta-lactam-related"/>
</dbReference>
<evidence type="ECO:0000313" key="5">
    <source>
        <dbReference type="Proteomes" id="UP001597368"/>
    </source>
</evidence>
<feature type="region of interest" description="Disordered" evidence="1">
    <location>
        <begin position="32"/>
        <end position="55"/>
    </location>
</feature>
<feature type="compositionally biased region" description="Low complexity" evidence="1">
    <location>
        <begin position="32"/>
        <end position="53"/>
    </location>
</feature>
<dbReference type="SUPFAM" id="SSF56601">
    <property type="entry name" value="beta-lactamase/transpeptidase-like"/>
    <property type="match status" value="1"/>
</dbReference>
<name>A0ABW4SXK9_9ACTN</name>
<proteinExistence type="predicted"/>
<gene>
    <name evidence="4" type="ORF">ACFSKW_23055</name>
</gene>
<accession>A0ABW4SXK9</accession>
<dbReference type="EC" id="3.-.-.-" evidence="4"/>
<evidence type="ECO:0000256" key="1">
    <source>
        <dbReference type="SAM" id="MobiDB-lite"/>
    </source>
</evidence>
<keyword evidence="5" id="KW-1185">Reference proteome</keyword>
<feature type="chain" id="PRO_5046793949" evidence="2">
    <location>
        <begin position="21"/>
        <end position="356"/>
    </location>
</feature>
<feature type="domain" description="Beta-lactamase-related" evidence="3">
    <location>
        <begin position="62"/>
        <end position="339"/>
    </location>
</feature>
<dbReference type="PANTHER" id="PTHR46825:SF7">
    <property type="entry name" value="D-ALANYL-D-ALANINE CARBOXYPEPTIDASE"/>
    <property type="match status" value="1"/>
</dbReference>
<keyword evidence="2" id="KW-0732">Signal</keyword>
<keyword evidence="4" id="KW-0378">Hydrolase</keyword>
<sequence length="356" mass="37122">MGLRAAAVALLLGLSACASATTTPIGTPATMTETSAAAASPPATPAGPQAGAPDVRAETRRLVRAGAPGAVAYVRDGERVWQAAAGVAREGVPMRTDHRFRIASITKTFTAALVLELVREGKLAVTDRVERLLPGVISTRATVADLLTHTSGIPDYLTAPGFTRALEDGGHLKAWTPRELLAQAGPPGRPGTSSYSNTNYILLGMILEKLRREPYEKLVRKRIALRSTELPTSLLPAHLAHGRDGATRVNASIFWTAGGLVSTAADVAAFYRALFGGARPEGRVMREGGYGVFSERLHCGVDVLTHSGLILGYGGAAMSTEDGRRVVVVQVNASMPGDAIAAAGRLMCAKAPGPTS</sequence>
<organism evidence="4 5">
    <name type="scientific">Nonomuraea mangrovi</name>
    <dbReference type="NCBI Taxonomy" id="2316207"/>
    <lineage>
        <taxon>Bacteria</taxon>
        <taxon>Bacillati</taxon>
        <taxon>Actinomycetota</taxon>
        <taxon>Actinomycetes</taxon>
        <taxon>Streptosporangiales</taxon>
        <taxon>Streptosporangiaceae</taxon>
        <taxon>Nonomuraea</taxon>
    </lineage>
</organism>
<dbReference type="PROSITE" id="PS51257">
    <property type="entry name" value="PROKAR_LIPOPROTEIN"/>
    <property type="match status" value="1"/>
</dbReference>
<dbReference type="Pfam" id="PF00144">
    <property type="entry name" value="Beta-lactamase"/>
    <property type="match status" value="1"/>
</dbReference>
<comment type="caution">
    <text evidence="4">The sequence shown here is derived from an EMBL/GenBank/DDBJ whole genome shotgun (WGS) entry which is preliminary data.</text>
</comment>
<evidence type="ECO:0000313" key="4">
    <source>
        <dbReference type="EMBL" id="MFD1934353.1"/>
    </source>
</evidence>
<dbReference type="PANTHER" id="PTHR46825">
    <property type="entry name" value="D-ALANYL-D-ALANINE-CARBOXYPEPTIDASE/ENDOPEPTIDASE AMPH"/>
    <property type="match status" value="1"/>
</dbReference>
<dbReference type="RefSeq" id="WP_379574404.1">
    <property type="nucleotide sequence ID" value="NZ_JBHUFV010000033.1"/>
</dbReference>
<dbReference type="GO" id="GO:0016787">
    <property type="term" value="F:hydrolase activity"/>
    <property type="evidence" value="ECO:0007669"/>
    <property type="project" value="UniProtKB-KW"/>
</dbReference>
<protein>
    <submittedName>
        <fullName evidence="4">Serine hydrolase domain-containing protein</fullName>
        <ecNumber evidence="4">3.-.-.-</ecNumber>
    </submittedName>
</protein>
<dbReference type="InterPro" id="IPR012338">
    <property type="entry name" value="Beta-lactam/transpept-like"/>
</dbReference>
<dbReference type="Proteomes" id="UP001597368">
    <property type="component" value="Unassembled WGS sequence"/>
</dbReference>
<dbReference type="InterPro" id="IPR050491">
    <property type="entry name" value="AmpC-like"/>
</dbReference>
<evidence type="ECO:0000256" key="2">
    <source>
        <dbReference type="SAM" id="SignalP"/>
    </source>
</evidence>
<reference evidence="5" key="1">
    <citation type="journal article" date="2019" name="Int. J. Syst. Evol. Microbiol.">
        <title>The Global Catalogue of Microorganisms (GCM) 10K type strain sequencing project: providing services to taxonomists for standard genome sequencing and annotation.</title>
        <authorList>
            <consortium name="The Broad Institute Genomics Platform"/>
            <consortium name="The Broad Institute Genome Sequencing Center for Infectious Disease"/>
            <person name="Wu L."/>
            <person name="Ma J."/>
        </authorList>
    </citation>
    <scope>NUCLEOTIDE SEQUENCE [LARGE SCALE GENOMIC DNA]</scope>
    <source>
        <strain evidence="5">ICMP 6774ER</strain>
    </source>
</reference>
<dbReference type="Gene3D" id="3.40.710.10">
    <property type="entry name" value="DD-peptidase/beta-lactamase superfamily"/>
    <property type="match status" value="1"/>
</dbReference>
<feature type="signal peptide" evidence="2">
    <location>
        <begin position="1"/>
        <end position="20"/>
    </location>
</feature>
<dbReference type="EMBL" id="JBHUFV010000033">
    <property type="protein sequence ID" value="MFD1934353.1"/>
    <property type="molecule type" value="Genomic_DNA"/>
</dbReference>